<dbReference type="Gene3D" id="1.10.3730.20">
    <property type="match status" value="2"/>
</dbReference>
<dbReference type="RefSeq" id="WP_135285731.1">
    <property type="nucleotide sequence ID" value="NZ_SMLL01000005.1"/>
</dbReference>
<dbReference type="GO" id="GO:0009245">
    <property type="term" value="P:lipid A biosynthetic process"/>
    <property type="evidence" value="ECO:0007669"/>
    <property type="project" value="UniProtKB-KW"/>
</dbReference>
<keyword evidence="5" id="KW-0441">Lipid A biosynthesis</keyword>
<dbReference type="Pfam" id="PF00892">
    <property type="entry name" value="EamA"/>
    <property type="match status" value="2"/>
</dbReference>
<comment type="subcellular location">
    <subcellularLocation>
        <location evidence="1">Cell membrane</location>
        <topology evidence="1">Multi-pass membrane protein</topology>
    </subcellularLocation>
</comment>
<evidence type="ECO:0000256" key="11">
    <source>
        <dbReference type="SAM" id="Phobius"/>
    </source>
</evidence>
<evidence type="ECO:0000256" key="10">
    <source>
        <dbReference type="ARBA" id="ARBA00023136"/>
    </source>
</evidence>
<keyword evidence="10 11" id="KW-0472">Membrane</keyword>
<keyword evidence="14" id="KW-1185">Reference proteome</keyword>
<feature type="transmembrane region" description="Helical" evidence="11">
    <location>
        <begin position="208"/>
        <end position="228"/>
    </location>
</feature>
<sequence length="281" mass="29121">MTLSWTVAGAVLLGALLHAGWNTLVKSSTDKALDNALISLFGALLALPLVAGLGLPAATAWPWLLASALIHVGYYIALTQAYRHGDLGLTYPLMRGTAPLLVALLSTLVLGEPLRPLAWVGVLAVCGGVLMLGLSRQALDAPRAVGFALVNAGLIAAYTLVDGIGVRASGDALRYALALFALNGWLFSGMVLARRGGVAAWAYARQRAPLAILGAAASFGSYALALWAMMHAPVAVVAALRETSVLFAALLGTWVLRERFSVRRAFGTAAIVAGAVGLRLA</sequence>
<dbReference type="SUPFAM" id="SSF103481">
    <property type="entry name" value="Multidrug resistance efflux transporter EmrE"/>
    <property type="match status" value="2"/>
</dbReference>
<keyword evidence="9" id="KW-0443">Lipid metabolism</keyword>
<evidence type="ECO:0000256" key="7">
    <source>
        <dbReference type="ARBA" id="ARBA00022985"/>
    </source>
</evidence>
<dbReference type="GO" id="GO:0022857">
    <property type="term" value="F:transmembrane transporter activity"/>
    <property type="evidence" value="ECO:0007669"/>
    <property type="project" value="InterPro"/>
</dbReference>
<accession>A0A4Z0BIH7</accession>
<dbReference type="InterPro" id="IPR000620">
    <property type="entry name" value="EamA_dom"/>
</dbReference>
<evidence type="ECO:0000259" key="12">
    <source>
        <dbReference type="Pfam" id="PF00892"/>
    </source>
</evidence>
<keyword evidence="2" id="KW-1003">Cell membrane</keyword>
<evidence type="ECO:0000256" key="2">
    <source>
        <dbReference type="ARBA" id="ARBA00022475"/>
    </source>
</evidence>
<dbReference type="EMBL" id="SMLL01000005">
    <property type="protein sequence ID" value="TFY98580.1"/>
    <property type="molecule type" value="Genomic_DNA"/>
</dbReference>
<evidence type="ECO:0000256" key="5">
    <source>
        <dbReference type="ARBA" id="ARBA00022556"/>
    </source>
</evidence>
<feature type="transmembrane region" description="Helical" evidence="11">
    <location>
        <begin position="60"/>
        <end position="77"/>
    </location>
</feature>
<keyword evidence="4" id="KW-0997">Cell inner membrane</keyword>
<keyword evidence="3" id="KW-0444">Lipid biosynthesis</keyword>
<keyword evidence="7" id="KW-0448">Lipopolysaccharide biosynthesis</keyword>
<evidence type="ECO:0000313" key="13">
    <source>
        <dbReference type="EMBL" id="TFY98580.1"/>
    </source>
</evidence>
<feature type="transmembrane region" description="Helical" evidence="11">
    <location>
        <begin position="173"/>
        <end position="193"/>
    </location>
</feature>
<dbReference type="PANTHER" id="PTHR30561">
    <property type="entry name" value="SMR FAMILY PROTON-DEPENDENT DRUG EFFLUX TRANSPORTER SUGE"/>
    <property type="match status" value="1"/>
</dbReference>
<comment type="caution">
    <text evidence="13">The sequence shown here is derived from an EMBL/GenBank/DDBJ whole genome shotgun (WGS) entry which is preliminary data.</text>
</comment>
<feature type="transmembrane region" description="Helical" evidence="11">
    <location>
        <begin position="6"/>
        <end position="24"/>
    </location>
</feature>
<proteinExistence type="predicted"/>
<dbReference type="InterPro" id="IPR037185">
    <property type="entry name" value="EmrE-like"/>
</dbReference>
<evidence type="ECO:0000256" key="8">
    <source>
        <dbReference type="ARBA" id="ARBA00022989"/>
    </source>
</evidence>
<name>A0A4Z0BIH7_9BURK</name>
<dbReference type="Proteomes" id="UP000297564">
    <property type="component" value="Unassembled WGS sequence"/>
</dbReference>
<dbReference type="OrthoDB" id="9783707at2"/>
<dbReference type="GO" id="GO:0005886">
    <property type="term" value="C:plasma membrane"/>
    <property type="evidence" value="ECO:0007669"/>
    <property type="project" value="UniProtKB-SubCell"/>
</dbReference>
<evidence type="ECO:0000256" key="9">
    <source>
        <dbReference type="ARBA" id="ARBA00023098"/>
    </source>
</evidence>
<evidence type="ECO:0000313" key="14">
    <source>
        <dbReference type="Proteomes" id="UP000297564"/>
    </source>
</evidence>
<feature type="transmembrane region" description="Helical" evidence="11">
    <location>
        <begin position="234"/>
        <end position="256"/>
    </location>
</feature>
<feature type="domain" description="EamA" evidence="12">
    <location>
        <begin position="10"/>
        <end position="132"/>
    </location>
</feature>
<evidence type="ECO:0000256" key="3">
    <source>
        <dbReference type="ARBA" id="ARBA00022516"/>
    </source>
</evidence>
<dbReference type="PANTHER" id="PTHR30561:SF9">
    <property type="entry name" value="4-AMINO-4-DEOXY-L-ARABINOSE-PHOSPHOUNDECAPRENOL FLIPPASE SUBUNIT ARNF-RELATED"/>
    <property type="match status" value="1"/>
</dbReference>
<feature type="domain" description="EamA" evidence="12">
    <location>
        <begin position="146"/>
        <end position="278"/>
    </location>
</feature>
<dbReference type="InterPro" id="IPR000390">
    <property type="entry name" value="Small_drug/metabolite_transptr"/>
</dbReference>
<dbReference type="GO" id="GO:0009103">
    <property type="term" value="P:lipopolysaccharide biosynthetic process"/>
    <property type="evidence" value="ECO:0007669"/>
    <property type="project" value="UniProtKB-KW"/>
</dbReference>
<feature type="transmembrane region" description="Helical" evidence="11">
    <location>
        <begin position="89"/>
        <end position="110"/>
    </location>
</feature>
<feature type="transmembrane region" description="Helical" evidence="11">
    <location>
        <begin position="36"/>
        <end position="54"/>
    </location>
</feature>
<protein>
    <submittedName>
        <fullName evidence="13">Phosphonate utilization protein</fullName>
    </submittedName>
</protein>
<evidence type="ECO:0000256" key="6">
    <source>
        <dbReference type="ARBA" id="ARBA00022692"/>
    </source>
</evidence>
<organism evidence="13 14">
    <name type="scientific">Ramlibacter rhizophilus</name>
    <dbReference type="NCBI Taxonomy" id="1781167"/>
    <lineage>
        <taxon>Bacteria</taxon>
        <taxon>Pseudomonadati</taxon>
        <taxon>Pseudomonadota</taxon>
        <taxon>Betaproteobacteria</taxon>
        <taxon>Burkholderiales</taxon>
        <taxon>Comamonadaceae</taxon>
        <taxon>Ramlibacter</taxon>
    </lineage>
</organism>
<reference evidence="13 14" key="1">
    <citation type="submission" date="2019-03" db="EMBL/GenBank/DDBJ databases">
        <title>Ramlibacter rhizophilus CCTCC AB2015357, whole genome shotgun sequence.</title>
        <authorList>
            <person name="Zhang X."/>
            <person name="Feng G."/>
            <person name="Zhu H."/>
        </authorList>
    </citation>
    <scope>NUCLEOTIDE SEQUENCE [LARGE SCALE GENOMIC DNA]</scope>
    <source>
        <strain evidence="13 14">CCTCC AB2015357</strain>
    </source>
</reference>
<dbReference type="AlphaFoldDB" id="A0A4Z0BIH7"/>
<feature type="transmembrane region" description="Helical" evidence="11">
    <location>
        <begin position="116"/>
        <end position="134"/>
    </location>
</feature>
<feature type="transmembrane region" description="Helical" evidence="11">
    <location>
        <begin position="141"/>
        <end position="161"/>
    </location>
</feature>
<keyword evidence="8 11" id="KW-1133">Transmembrane helix</keyword>
<evidence type="ECO:0000256" key="1">
    <source>
        <dbReference type="ARBA" id="ARBA00004651"/>
    </source>
</evidence>
<evidence type="ECO:0000256" key="4">
    <source>
        <dbReference type="ARBA" id="ARBA00022519"/>
    </source>
</evidence>
<keyword evidence="6 11" id="KW-0812">Transmembrane</keyword>
<gene>
    <name evidence="13" type="ORF">EZ242_13675</name>
</gene>